<keyword evidence="5" id="KW-0808">Transferase</keyword>
<reference evidence="7 8" key="1">
    <citation type="submission" date="2016-11" db="EMBL/GenBank/DDBJ databases">
        <authorList>
            <person name="Jaros S."/>
            <person name="Januszkiewicz K."/>
            <person name="Wedrychowicz H."/>
        </authorList>
    </citation>
    <scope>NUCLEOTIDE SEQUENCE [LARGE SCALE GENOMIC DNA]</scope>
    <source>
        <strain evidence="7 8">DSM 21425</strain>
    </source>
</reference>
<dbReference type="SUPFAM" id="SSF52540">
    <property type="entry name" value="P-loop containing nucleoside triphosphate hydrolases"/>
    <property type="match status" value="1"/>
</dbReference>
<keyword evidence="5 7" id="KW-0418">Kinase</keyword>
<dbReference type="AlphaFoldDB" id="A0A1M6FJH7"/>
<keyword evidence="2 5" id="KW-0547">Nucleotide-binding</keyword>
<comment type="similarity">
    <text evidence="1 5">Belongs to the CoaE family.</text>
</comment>
<keyword evidence="4 5" id="KW-0173">Coenzyme A biosynthesis</keyword>
<evidence type="ECO:0000256" key="6">
    <source>
        <dbReference type="NCBIfam" id="TIGR00152"/>
    </source>
</evidence>
<dbReference type="GO" id="GO:0005524">
    <property type="term" value="F:ATP binding"/>
    <property type="evidence" value="ECO:0007669"/>
    <property type="project" value="UniProtKB-UniRule"/>
</dbReference>
<dbReference type="EC" id="2.7.1.24" evidence="5 6"/>
<evidence type="ECO:0000256" key="1">
    <source>
        <dbReference type="ARBA" id="ARBA00009018"/>
    </source>
</evidence>
<keyword evidence="8" id="KW-1185">Reference proteome</keyword>
<dbReference type="Proteomes" id="UP000184225">
    <property type="component" value="Unassembled WGS sequence"/>
</dbReference>
<dbReference type="PANTHER" id="PTHR10695">
    <property type="entry name" value="DEPHOSPHO-COA KINASE-RELATED"/>
    <property type="match status" value="1"/>
</dbReference>
<dbReference type="GO" id="GO:0015937">
    <property type="term" value="P:coenzyme A biosynthetic process"/>
    <property type="evidence" value="ECO:0007669"/>
    <property type="project" value="UniProtKB-UniRule"/>
</dbReference>
<dbReference type="Pfam" id="PF01121">
    <property type="entry name" value="CoaE"/>
    <property type="match status" value="1"/>
</dbReference>
<dbReference type="PANTHER" id="PTHR10695:SF46">
    <property type="entry name" value="BIFUNCTIONAL COENZYME A SYNTHASE-RELATED"/>
    <property type="match status" value="1"/>
</dbReference>
<sequence length="196" mass="22053">MVVGLTGGIGSGKTTIAKMFHELGVPIYVADNRAKYLMETSTEIHTKLISLLGPEALDKNGLPNRSFIASKVFKDKVLLEKLNAIVHPEVAKDFQTWVKLQKSAYVIYEAAIIFEKKLQDRFNFTILVTAPKDIKVKRIQGRDNATLEEIEARMNNQWSDSEKIKLANFSIENVDLDQTKLKVLSLHKILLGLVNT</sequence>
<dbReference type="GO" id="GO:0004140">
    <property type="term" value="F:dephospho-CoA kinase activity"/>
    <property type="evidence" value="ECO:0007669"/>
    <property type="project" value="UniProtKB-UniRule"/>
</dbReference>
<dbReference type="Gene3D" id="3.40.50.300">
    <property type="entry name" value="P-loop containing nucleotide triphosphate hydrolases"/>
    <property type="match status" value="1"/>
</dbReference>
<dbReference type="GO" id="GO:0005737">
    <property type="term" value="C:cytoplasm"/>
    <property type="evidence" value="ECO:0007669"/>
    <property type="project" value="UniProtKB-SubCell"/>
</dbReference>
<dbReference type="NCBIfam" id="TIGR00152">
    <property type="entry name" value="dephospho-CoA kinase"/>
    <property type="match status" value="1"/>
</dbReference>
<evidence type="ECO:0000256" key="2">
    <source>
        <dbReference type="ARBA" id="ARBA00022741"/>
    </source>
</evidence>
<dbReference type="UniPathway" id="UPA00241">
    <property type="reaction ID" value="UER00356"/>
</dbReference>
<evidence type="ECO:0000256" key="3">
    <source>
        <dbReference type="ARBA" id="ARBA00022840"/>
    </source>
</evidence>
<protein>
    <recommendedName>
        <fullName evidence="5 6">Dephospho-CoA kinase</fullName>
        <ecNumber evidence="5 6">2.7.1.24</ecNumber>
    </recommendedName>
    <alternativeName>
        <fullName evidence="5">Dephosphocoenzyme A kinase</fullName>
    </alternativeName>
</protein>
<keyword evidence="5" id="KW-0963">Cytoplasm</keyword>
<feature type="binding site" evidence="5">
    <location>
        <begin position="10"/>
        <end position="15"/>
    </location>
    <ligand>
        <name>ATP</name>
        <dbReference type="ChEBI" id="CHEBI:30616"/>
    </ligand>
</feature>
<keyword evidence="3 5" id="KW-0067">ATP-binding</keyword>
<dbReference type="HAMAP" id="MF_00376">
    <property type="entry name" value="Dephospho_CoA_kinase"/>
    <property type="match status" value="1"/>
</dbReference>
<comment type="subcellular location">
    <subcellularLocation>
        <location evidence="5">Cytoplasm</location>
    </subcellularLocation>
</comment>
<name>A0A1M6FJH7_9FLAO</name>
<organism evidence="7 8">
    <name type="scientific">Mesonia phycicola</name>
    <dbReference type="NCBI Taxonomy" id="579105"/>
    <lineage>
        <taxon>Bacteria</taxon>
        <taxon>Pseudomonadati</taxon>
        <taxon>Bacteroidota</taxon>
        <taxon>Flavobacteriia</taxon>
        <taxon>Flavobacteriales</taxon>
        <taxon>Flavobacteriaceae</taxon>
        <taxon>Mesonia</taxon>
    </lineage>
</organism>
<dbReference type="CDD" id="cd02022">
    <property type="entry name" value="DPCK"/>
    <property type="match status" value="1"/>
</dbReference>
<evidence type="ECO:0000313" key="8">
    <source>
        <dbReference type="Proteomes" id="UP000184225"/>
    </source>
</evidence>
<dbReference type="InterPro" id="IPR027417">
    <property type="entry name" value="P-loop_NTPase"/>
</dbReference>
<comment type="catalytic activity">
    <reaction evidence="5">
        <text>3'-dephospho-CoA + ATP = ADP + CoA + H(+)</text>
        <dbReference type="Rhea" id="RHEA:18245"/>
        <dbReference type="ChEBI" id="CHEBI:15378"/>
        <dbReference type="ChEBI" id="CHEBI:30616"/>
        <dbReference type="ChEBI" id="CHEBI:57287"/>
        <dbReference type="ChEBI" id="CHEBI:57328"/>
        <dbReference type="ChEBI" id="CHEBI:456216"/>
        <dbReference type="EC" id="2.7.1.24"/>
    </reaction>
</comment>
<evidence type="ECO:0000256" key="4">
    <source>
        <dbReference type="ARBA" id="ARBA00022993"/>
    </source>
</evidence>
<gene>
    <name evidence="5" type="primary">coaE</name>
    <name evidence="7" type="ORF">SAMN04488096_106173</name>
</gene>
<dbReference type="InterPro" id="IPR001977">
    <property type="entry name" value="Depp_CoAkinase"/>
</dbReference>
<dbReference type="STRING" id="579105.SAMN04488096_106173"/>
<dbReference type="PROSITE" id="PS51219">
    <property type="entry name" value="DPCK"/>
    <property type="match status" value="1"/>
</dbReference>
<comment type="function">
    <text evidence="5">Catalyzes the phosphorylation of the 3'-hydroxyl group of dephosphocoenzyme A to form coenzyme A.</text>
</comment>
<evidence type="ECO:0000313" key="7">
    <source>
        <dbReference type="EMBL" id="SHI97769.1"/>
    </source>
</evidence>
<accession>A0A1M6FJH7</accession>
<dbReference type="EMBL" id="FQYY01000006">
    <property type="protein sequence ID" value="SHI97769.1"/>
    <property type="molecule type" value="Genomic_DNA"/>
</dbReference>
<proteinExistence type="inferred from homology"/>
<evidence type="ECO:0000256" key="5">
    <source>
        <dbReference type="HAMAP-Rule" id="MF_00376"/>
    </source>
</evidence>
<comment type="pathway">
    <text evidence="5">Cofactor biosynthesis; coenzyme A biosynthesis; CoA from (R)-pantothenate: step 5/5.</text>
</comment>